<dbReference type="InterPro" id="IPR013087">
    <property type="entry name" value="Znf_C2H2_type"/>
</dbReference>
<sequence>MVWDAKCNQCGAMFFNEHSLAIHKGSYCHMVYNQPGNTMHYRFPTEPRRTNANPGHSPPRQNAPPPSNAPPLQNAQPPNNARR</sequence>
<dbReference type="AlphaFoldDB" id="A0AAV1WKU6"/>
<gene>
    <name evidence="3" type="ORF">LLUT_LOCUS10932</name>
</gene>
<name>A0AAV1WKU6_LUPLU</name>
<evidence type="ECO:0000256" key="1">
    <source>
        <dbReference type="SAM" id="MobiDB-lite"/>
    </source>
</evidence>
<evidence type="ECO:0000313" key="4">
    <source>
        <dbReference type="Proteomes" id="UP001497480"/>
    </source>
</evidence>
<protein>
    <recommendedName>
        <fullName evidence="2">C2H2-type domain-containing protein</fullName>
    </recommendedName>
</protein>
<feature type="domain" description="C2H2-type" evidence="2">
    <location>
        <begin position="7"/>
        <end position="29"/>
    </location>
</feature>
<dbReference type="EMBL" id="CAXHTB010000007">
    <property type="protein sequence ID" value="CAL0309872.1"/>
    <property type="molecule type" value="Genomic_DNA"/>
</dbReference>
<reference evidence="3 4" key="1">
    <citation type="submission" date="2024-03" db="EMBL/GenBank/DDBJ databases">
        <authorList>
            <person name="Martinez-Hernandez J."/>
        </authorList>
    </citation>
    <scope>NUCLEOTIDE SEQUENCE [LARGE SCALE GENOMIC DNA]</scope>
</reference>
<evidence type="ECO:0000313" key="3">
    <source>
        <dbReference type="EMBL" id="CAL0309872.1"/>
    </source>
</evidence>
<feature type="compositionally biased region" description="Low complexity" evidence="1">
    <location>
        <begin position="70"/>
        <end position="83"/>
    </location>
</feature>
<keyword evidence="4" id="KW-1185">Reference proteome</keyword>
<dbReference type="PROSITE" id="PS00028">
    <property type="entry name" value="ZINC_FINGER_C2H2_1"/>
    <property type="match status" value="1"/>
</dbReference>
<evidence type="ECO:0000259" key="2">
    <source>
        <dbReference type="PROSITE" id="PS00028"/>
    </source>
</evidence>
<feature type="region of interest" description="Disordered" evidence="1">
    <location>
        <begin position="39"/>
        <end position="83"/>
    </location>
</feature>
<organism evidence="3 4">
    <name type="scientific">Lupinus luteus</name>
    <name type="common">European yellow lupine</name>
    <dbReference type="NCBI Taxonomy" id="3873"/>
    <lineage>
        <taxon>Eukaryota</taxon>
        <taxon>Viridiplantae</taxon>
        <taxon>Streptophyta</taxon>
        <taxon>Embryophyta</taxon>
        <taxon>Tracheophyta</taxon>
        <taxon>Spermatophyta</taxon>
        <taxon>Magnoliopsida</taxon>
        <taxon>eudicotyledons</taxon>
        <taxon>Gunneridae</taxon>
        <taxon>Pentapetalae</taxon>
        <taxon>rosids</taxon>
        <taxon>fabids</taxon>
        <taxon>Fabales</taxon>
        <taxon>Fabaceae</taxon>
        <taxon>Papilionoideae</taxon>
        <taxon>50 kb inversion clade</taxon>
        <taxon>genistoids sensu lato</taxon>
        <taxon>core genistoids</taxon>
        <taxon>Genisteae</taxon>
        <taxon>Lupinus</taxon>
    </lineage>
</organism>
<comment type="caution">
    <text evidence="3">The sequence shown here is derived from an EMBL/GenBank/DDBJ whole genome shotgun (WGS) entry which is preliminary data.</text>
</comment>
<accession>A0AAV1WKU6</accession>
<proteinExistence type="predicted"/>
<dbReference type="Proteomes" id="UP001497480">
    <property type="component" value="Unassembled WGS sequence"/>
</dbReference>